<keyword evidence="1" id="KW-0812">Transmembrane</keyword>
<dbReference type="Proteomes" id="UP000256485">
    <property type="component" value="Unassembled WGS sequence"/>
</dbReference>
<sequence>MGTARSGLPWTLRAAAVVVAIEAVGAIYVGAWLIVATLLERPRGLGIAVSSGIFVLAVGVGLGVLAYGLTRVRRWSRGLTVALQLLGLPLGYELVSGGTWPVGAAMLVCAVVALALILAPRSTERFRV</sequence>
<comment type="caution">
    <text evidence="2">The sequence shown here is derived from an EMBL/GenBank/DDBJ whole genome shotgun (WGS) entry which is preliminary data.</text>
</comment>
<accession>A0A3D9V275</accession>
<protein>
    <recommendedName>
        <fullName evidence="4">Integral membrane protein</fullName>
    </recommendedName>
</protein>
<feature type="transmembrane region" description="Helical" evidence="1">
    <location>
        <begin position="45"/>
        <end position="68"/>
    </location>
</feature>
<keyword evidence="3" id="KW-1185">Reference proteome</keyword>
<evidence type="ECO:0000313" key="2">
    <source>
        <dbReference type="EMBL" id="REF35466.1"/>
    </source>
</evidence>
<feature type="transmembrane region" description="Helical" evidence="1">
    <location>
        <begin position="98"/>
        <end position="119"/>
    </location>
</feature>
<proteinExistence type="predicted"/>
<name>A0A3D9V275_THECX</name>
<feature type="transmembrane region" description="Helical" evidence="1">
    <location>
        <begin position="12"/>
        <end position="39"/>
    </location>
</feature>
<dbReference type="AlphaFoldDB" id="A0A3D9V275"/>
<keyword evidence="1" id="KW-1133">Transmembrane helix</keyword>
<evidence type="ECO:0000256" key="1">
    <source>
        <dbReference type="SAM" id="Phobius"/>
    </source>
</evidence>
<evidence type="ECO:0000313" key="3">
    <source>
        <dbReference type="Proteomes" id="UP000256485"/>
    </source>
</evidence>
<keyword evidence="1" id="KW-0472">Membrane</keyword>
<organism evidence="2 3">
    <name type="scientific">Thermasporomyces composti</name>
    <dbReference type="NCBI Taxonomy" id="696763"/>
    <lineage>
        <taxon>Bacteria</taxon>
        <taxon>Bacillati</taxon>
        <taxon>Actinomycetota</taxon>
        <taxon>Actinomycetes</taxon>
        <taxon>Propionibacteriales</taxon>
        <taxon>Nocardioidaceae</taxon>
        <taxon>Thermasporomyces</taxon>
    </lineage>
</organism>
<gene>
    <name evidence="2" type="ORF">DFJ64_0846</name>
</gene>
<reference evidence="2 3" key="1">
    <citation type="submission" date="2018-08" db="EMBL/GenBank/DDBJ databases">
        <title>Sequencing the genomes of 1000 actinobacteria strains.</title>
        <authorList>
            <person name="Klenk H.-P."/>
        </authorList>
    </citation>
    <scope>NUCLEOTIDE SEQUENCE [LARGE SCALE GENOMIC DNA]</scope>
    <source>
        <strain evidence="2 3">DSM 22891</strain>
    </source>
</reference>
<evidence type="ECO:0008006" key="4">
    <source>
        <dbReference type="Google" id="ProtNLM"/>
    </source>
</evidence>
<dbReference type="RefSeq" id="WP_170152489.1">
    <property type="nucleotide sequence ID" value="NZ_QTUC01000001.1"/>
</dbReference>
<dbReference type="EMBL" id="QTUC01000001">
    <property type="protein sequence ID" value="REF35466.1"/>
    <property type="molecule type" value="Genomic_DNA"/>
</dbReference>